<dbReference type="PRINTS" id="PR00377">
    <property type="entry name" value="IMPHPHTASES"/>
</dbReference>
<reference evidence="2 3" key="1">
    <citation type="submission" date="2018-06" db="EMBL/GenBank/DDBJ databases">
        <title>Whole genome sequencing of four bacterial strains from South Shetland trench revealing bio-synthetic gene clusters.</title>
        <authorList>
            <person name="Abdel-Mageed W.M."/>
            <person name="Lehri B."/>
            <person name="Jarmusch S.A."/>
            <person name="Miranda K."/>
            <person name="Goodfellow M."/>
            <person name="Jaspars M."/>
            <person name="Karlyshev A.V."/>
        </authorList>
    </citation>
    <scope>NUCLEOTIDE SEQUENCE [LARGE SCALE GENOMIC DNA]</scope>
    <source>
        <strain evidence="2 3">SST1</strain>
    </source>
</reference>
<dbReference type="Pfam" id="PF00459">
    <property type="entry name" value="Inositol_P"/>
    <property type="match status" value="1"/>
</dbReference>
<dbReference type="CDD" id="cd01638">
    <property type="entry name" value="CysQ"/>
    <property type="match status" value="1"/>
</dbReference>
<dbReference type="SUPFAM" id="SSF56655">
    <property type="entry name" value="Carbohydrate phosphatase"/>
    <property type="match status" value="1"/>
</dbReference>
<comment type="caution">
    <text evidence="2">The sequence shown here is derived from an EMBL/GenBank/DDBJ whole genome shotgun (WGS) entry which is preliminary data.</text>
</comment>
<organism evidence="2 3">
    <name type="scientific">Dietzia maris</name>
    <dbReference type="NCBI Taxonomy" id="37915"/>
    <lineage>
        <taxon>Bacteria</taxon>
        <taxon>Bacillati</taxon>
        <taxon>Actinomycetota</taxon>
        <taxon>Actinomycetes</taxon>
        <taxon>Mycobacteriales</taxon>
        <taxon>Dietziaceae</taxon>
        <taxon>Dietzia</taxon>
    </lineage>
</organism>
<dbReference type="GO" id="GO:0000103">
    <property type="term" value="P:sulfate assimilation"/>
    <property type="evidence" value="ECO:0007669"/>
    <property type="project" value="TreeGrafter"/>
</dbReference>
<dbReference type="Proteomes" id="UP000252187">
    <property type="component" value="Unassembled WGS sequence"/>
</dbReference>
<feature type="binding site" evidence="1">
    <location>
        <position position="83"/>
    </location>
    <ligand>
        <name>Mg(2+)</name>
        <dbReference type="ChEBI" id="CHEBI:18420"/>
        <label>1</label>
        <note>catalytic</note>
    </ligand>
</feature>
<comment type="cofactor">
    <cofactor evidence="1">
        <name>Mg(2+)</name>
        <dbReference type="ChEBI" id="CHEBI:18420"/>
    </cofactor>
</comment>
<proteinExistence type="predicted"/>
<name>A0A365PA10_9ACTN</name>
<evidence type="ECO:0000313" key="2">
    <source>
        <dbReference type="EMBL" id="RBA36286.1"/>
    </source>
</evidence>
<dbReference type="GO" id="GO:0050427">
    <property type="term" value="P:3'-phosphoadenosine 5'-phosphosulfate metabolic process"/>
    <property type="evidence" value="ECO:0007669"/>
    <property type="project" value="TreeGrafter"/>
</dbReference>
<dbReference type="InterPro" id="IPR050725">
    <property type="entry name" value="CysQ/Inositol_MonoPase"/>
</dbReference>
<dbReference type="InterPro" id="IPR000760">
    <property type="entry name" value="Inositol_monophosphatase-like"/>
</dbReference>
<dbReference type="EMBL" id="QNTT01000020">
    <property type="protein sequence ID" value="RBA36286.1"/>
    <property type="molecule type" value="Genomic_DNA"/>
</dbReference>
<feature type="binding site" evidence="1">
    <location>
        <position position="217"/>
    </location>
    <ligand>
        <name>Mg(2+)</name>
        <dbReference type="ChEBI" id="CHEBI:18420"/>
        <label>1</label>
        <note>catalytic</note>
    </ligand>
</feature>
<dbReference type="GO" id="GO:0046872">
    <property type="term" value="F:metal ion binding"/>
    <property type="evidence" value="ECO:0007669"/>
    <property type="project" value="UniProtKB-KW"/>
</dbReference>
<dbReference type="Gene3D" id="3.30.540.10">
    <property type="entry name" value="Fructose-1,6-Bisphosphatase, subunit A, domain 1"/>
    <property type="match status" value="1"/>
</dbReference>
<accession>A0A365PA10</accession>
<keyword evidence="1" id="KW-0479">Metal-binding</keyword>
<dbReference type="PANTHER" id="PTHR43028:SF5">
    <property type="entry name" value="3'(2'),5'-BISPHOSPHATE NUCLEOTIDASE 1"/>
    <property type="match status" value="1"/>
</dbReference>
<feature type="binding site" evidence="1">
    <location>
        <position position="65"/>
    </location>
    <ligand>
        <name>Mg(2+)</name>
        <dbReference type="ChEBI" id="CHEBI:18420"/>
        <label>1</label>
        <note>catalytic</note>
    </ligand>
</feature>
<dbReference type="Gene3D" id="3.40.190.80">
    <property type="match status" value="1"/>
</dbReference>
<dbReference type="GO" id="GO:0008441">
    <property type="term" value="F:3'(2'),5'-bisphosphate nucleotidase activity"/>
    <property type="evidence" value="ECO:0007669"/>
    <property type="project" value="TreeGrafter"/>
</dbReference>
<sequence length="275" mass="28330">MTAATRTPDQQLAVDLAIEAGRLLVDLRSSGPTGRELGDIGDRRANTLLLERLAAARPDDAVLSEESADDLARVDADRVWIIDPVDGTREYGLGDRPDWAVHVALWERDGDPASSRLTAAAVGLPALGVVCGVDDDEIYAAPVGNGGVDGGGLLPPRVGSRPRIVLSASRPPAFARAVAGAVDGDLVPLGSAGAKAAAVVRGEADAYIHAGGQYQWDSAAPAGVALARGFVAVRIDGTPLEYNVSDTYLPDLVVCRADLADAILGAIADEGAAKR</sequence>
<protein>
    <submittedName>
        <fullName evidence="2">3'(2'),5'-bisphosphate nucleotidase CysQ</fullName>
    </submittedName>
</protein>
<dbReference type="AlphaFoldDB" id="A0A365PA10"/>
<feature type="binding site" evidence="1">
    <location>
        <position position="86"/>
    </location>
    <ligand>
        <name>Mg(2+)</name>
        <dbReference type="ChEBI" id="CHEBI:18420"/>
        <label>1</label>
        <note>catalytic</note>
    </ligand>
</feature>
<evidence type="ECO:0000313" key="3">
    <source>
        <dbReference type="Proteomes" id="UP000252187"/>
    </source>
</evidence>
<dbReference type="PANTHER" id="PTHR43028">
    <property type="entry name" value="3'(2'),5'-BISPHOSPHATE NUCLEOTIDASE 1"/>
    <property type="match status" value="1"/>
</dbReference>
<keyword evidence="1" id="KW-0460">Magnesium</keyword>
<evidence type="ECO:0000256" key="1">
    <source>
        <dbReference type="PIRSR" id="PIRSR600760-2"/>
    </source>
</evidence>
<gene>
    <name evidence="2" type="ORF">DQ226_09235</name>
</gene>